<dbReference type="AlphaFoldDB" id="A0A2M6YRE7"/>
<accession>A0A2M6YRE7</accession>
<proteinExistence type="predicted"/>
<gene>
    <name evidence="1" type="ORF">COT03_01645</name>
</gene>
<evidence type="ECO:0000313" key="2">
    <source>
        <dbReference type="Proteomes" id="UP000229502"/>
    </source>
</evidence>
<dbReference type="EMBL" id="PEWZ01000080">
    <property type="protein sequence ID" value="PIU35135.1"/>
    <property type="molecule type" value="Genomic_DNA"/>
</dbReference>
<dbReference type="Proteomes" id="UP000229502">
    <property type="component" value="Unassembled WGS sequence"/>
</dbReference>
<evidence type="ECO:0000313" key="1">
    <source>
        <dbReference type="EMBL" id="PIU35135.1"/>
    </source>
</evidence>
<reference evidence="2" key="1">
    <citation type="submission" date="2017-09" db="EMBL/GenBank/DDBJ databases">
        <title>Depth-based differentiation of microbial function through sediment-hosted aquifers and enrichment of novel symbionts in the deep terrestrial subsurface.</title>
        <authorList>
            <person name="Probst A.J."/>
            <person name="Ladd B."/>
            <person name="Jarett J.K."/>
            <person name="Geller-Mcgrath D.E."/>
            <person name="Sieber C.M.K."/>
            <person name="Emerson J.B."/>
            <person name="Anantharaman K."/>
            <person name="Thomas B.C."/>
            <person name="Malmstrom R."/>
            <person name="Stieglmeier M."/>
            <person name="Klingl A."/>
            <person name="Woyke T."/>
            <person name="Ryan C.M."/>
            <person name="Banfield J.F."/>
        </authorList>
    </citation>
    <scope>NUCLEOTIDE SEQUENCE [LARGE SCALE GENOMIC DNA]</scope>
</reference>
<protein>
    <submittedName>
        <fullName evidence="1">Uncharacterized protein</fullName>
    </submittedName>
</protein>
<organism evidence="1 2">
    <name type="scientific">Candidatus Shapirobacteria bacterium CG07_land_8_20_14_0_80_39_18</name>
    <dbReference type="NCBI Taxonomy" id="1974882"/>
    <lineage>
        <taxon>Bacteria</taxon>
        <taxon>Candidatus Shapironibacteriota</taxon>
    </lineage>
</organism>
<name>A0A2M6YRE7_9BACT</name>
<comment type="caution">
    <text evidence="1">The sequence shown here is derived from an EMBL/GenBank/DDBJ whole genome shotgun (WGS) entry which is preliminary data.</text>
</comment>
<sequence length="75" mass="8627">MPRNNFCSQKQNYCVAVFTQARDDGREQKAAHSKQELKNPDVCSYGAEYLIVGWSPDPIAGRLRLDRSNDKDFFE</sequence>